<comment type="caution">
    <text evidence="18">The sequence shown here is derived from an EMBL/GenBank/DDBJ whole genome shotgun (WGS) entry which is preliminary data.</text>
</comment>
<dbReference type="GO" id="GO:0005739">
    <property type="term" value="C:mitochondrion"/>
    <property type="evidence" value="ECO:0007669"/>
    <property type="project" value="TreeGrafter"/>
</dbReference>
<evidence type="ECO:0000259" key="16">
    <source>
        <dbReference type="Pfam" id="PF02770"/>
    </source>
</evidence>
<dbReference type="GO" id="GO:0050660">
    <property type="term" value="F:flavin adenine dinucleotide binding"/>
    <property type="evidence" value="ECO:0007669"/>
    <property type="project" value="InterPro"/>
</dbReference>
<dbReference type="PROSITE" id="PS00073">
    <property type="entry name" value="ACYL_COA_DH_2"/>
    <property type="match status" value="1"/>
</dbReference>
<evidence type="ECO:0000256" key="10">
    <source>
        <dbReference type="ARBA" id="ARBA00045387"/>
    </source>
</evidence>
<evidence type="ECO:0000256" key="5">
    <source>
        <dbReference type="ARBA" id="ARBA00022630"/>
    </source>
</evidence>
<dbReference type="FunFam" id="2.40.110.10:FF:000001">
    <property type="entry name" value="Acyl-CoA dehydrogenase, mitochondrial"/>
    <property type="match status" value="1"/>
</dbReference>
<evidence type="ECO:0000256" key="14">
    <source>
        <dbReference type="RuleBase" id="RU362125"/>
    </source>
</evidence>
<dbReference type="SUPFAM" id="SSF47203">
    <property type="entry name" value="Acyl-CoA dehydrogenase C-terminal domain-like"/>
    <property type="match status" value="1"/>
</dbReference>
<evidence type="ECO:0000256" key="13">
    <source>
        <dbReference type="ARBA" id="ARBA00050758"/>
    </source>
</evidence>
<comment type="function">
    <text evidence="10">Short-chain specific acyl-CoA dehydrogenase is one of the acyl-CoA dehydrogenases that catalyze the first step of mitochondrial fatty acid beta-oxidation, an aerobic process breaking down fatty acids into acetyl-CoA and allowing the production of energy from fats. The first step of fatty acid beta-oxidation consists in the removal of one hydrogen from C-2 and C-3 of the straight-chain fatty acyl-CoA thioester, resulting in the formation of trans-2-enoyl-CoA. Among the different mitochondrial acyl-CoA dehydrogenases, short-chain specific acyl-CoA dehydrogenase acts specifically on acyl-CoAs with saturated 4 to 6 carbons long primary chains.</text>
</comment>
<dbReference type="GO" id="GO:0046359">
    <property type="term" value="P:butyrate catabolic process"/>
    <property type="evidence" value="ECO:0007669"/>
    <property type="project" value="TreeGrafter"/>
</dbReference>
<dbReference type="PANTHER" id="PTHR43884">
    <property type="entry name" value="ACYL-COA DEHYDROGENASE"/>
    <property type="match status" value="1"/>
</dbReference>
<evidence type="ECO:0000256" key="7">
    <source>
        <dbReference type="ARBA" id="ARBA00023002"/>
    </source>
</evidence>
<dbReference type="Pfam" id="PF02770">
    <property type="entry name" value="Acyl-CoA_dh_M"/>
    <property type="match status" value="1"/>
</dbReference>
<dbReference type="InterPro" id="IPR009100">
    <property type="entry name" value="AcylCoA_DH/oxidase_NM_dom_sf"/>
</dbReference>
<dbReference type="Gene3D" id="1.20.140.10">
    <property type="entry name" value="Butyryl-CoA Dehydrogenase, subunit A, domain 3"/>
    <property type="match status" value="1"/>
</dbReference>
<dbReference type="InterPro" id="IPR006089">
    <property type="entry name" value="Acyl-CoA_DH_CS"/>
</dbReference>
<dbReference type="InterPro" id="IPR013786">
    <property type="entry name" value="AcylCoA_DH/ox_N"/>
</dbReference>
<dbReference type="Gene3D" id="1.10.540.10">
    <property type="entry name" value="Acyl-CoA dehydrogenase/oxidase, N-terminal domain"/>
    <property type="match status" value="1"/>
</dbReference>
<keyword evidence="6 14" id="KW-0274">FAD</keyword>
<dbReference type="EC" id="1.3.8.1" evidence="4"/>
<evidence type="ECO:0000256" key="9">
    <source>
        <dbReference type="ARBA" id="ARBA00044204"/>
    </source>
</evidence>
<feature type="domain" description="Acyl-CoA oxidase/dehydrogenase middle" evidence="16">
    <location>
        <begin position="151"/>
        <end position="245"/>
    </location>
</feature>
<dbReference type="SUPFAM" id="SSF56645">
    <property type="entry name" value="Acyl-CoA dehydrogenase NM domain-like"/>
    <property type="match status" value="1"/>
</dbReference>
<dbReference type="PANTHER" id="PTHR43884:SF12">
    <property type="entry name" value="ISOVALERYL-COA DEHYDROGENASE, MITOCHONDRIAL-RELATED"/>
    <property type="match status" value="1"/>
</dbReference>
<dbReference type="InterPro" id="IPR037069">
    <property type="entry name" value="AcylCoA_DH/ox_N_sf"/>
</dbReference>
<accession>A0A7I8VUF4</accession>
<gene>
    <name evidence="18" type="ORF">DGYR_LOCUS7595</name>
</gene>
<evidence type="ECO:0000256" key="3">
    <source>
        <dbReference type="ARBA" id="ARBA00009347"/>
    </source>
</evidence>
<dbReference type="InterPro" id="IPR046373">
    <property type="entry name" value="Acyl-CoA_Oxase/DH_mid-dom_sf"/>
</dbReference>
<evidence type="ECO:0000259" key="15">
    <source>
        <dbReference type="Pfam" id="PF00441"/>
    </source>
</evidence>
<dbReference type="InterPro" id="IPR036250">
    <property type="entry name" value="AcylCo_DH-like_C"/>
</dbReference>
<dbReference type="PIRSF" id="PIRSF016578">
    <property type="entry name" value="HsaA"/>
    <property type="match status" value="1"/>
</dbReference>
<evidence type="ECO:0000313" key="18">
    <source>
        <dbReference type="EMBL" id="CAD5119340.1"/>
    </source>
</evidence>
<dbReference type="InterPro" id="IPR006091">
    <property type="entry name" value="Acyl-CoA_Oxase/DH_mid-dom"/>
</dbReference>
<evidence type="ECO:0000256" key="6">
    <source>
        <dbReference type="ARBA" id="ARBA00022827"/>
    </source>
</evidence>
<evidence type="ECO:0000313" key="19">
    <source>
        <dbReference type="Proteomes" id="UP000549394"/>
    </source>
</evidence>
<evidence type="ECO:0000256" key="8">
    <source>
        <dbReference type="ARBA" id="ARBA00031895"/>
    </source>
</evidence>
<comment type="catalytic activity">
    <reaction evidence="13">
        <text>butanoyl-CoA + oxidized [electron-transfer flavoprotein] + H(+) = (2E)-butenoyl-CoA + reduced [electron-transfer flavoprotein]</text>
        <dbReference type="Rhea" id="RHEA:24004"/>
        <dbReference type="Rhea" id="RHEA-COMP:10685"/>
        <dbReference type="Rhea" id="RHEA-COMP:10686"/>
        <dbReference type="ChEBI" id="CHEBI:15378"/>
        <dbReference type="ChEBI" id="CHEBI:57332"/>
        <dbReference type="ChEBI" id="CHEBI:57371"/>
        <dbReference type="ChEBI" id="CHEBI:57692"/>
        <dbReference type="ChEBI" id="CHEBI:58307"/>
        <dbReference type="EC" id="1.3.8.1"/>
    </reaction>
    <physiologicalReaction direction="left-to-right" evidence="13">
        <dbReference type="Rhea" id="RHEA:24005"/>
    </physiologicalReaction>
</comment>
<keyword evidence="5 14" id="KW-0285">Flavoprotein</keyword>
<dbReference type="Proteomes" id="UP000549394">
    <property type="component" value="Unassembled WGS sequence"/>
</dbReference>
<keyword evidence="7 14" id="KW-0560">Oxidoreductase</keyword>
<keyword evidence="19" id="KW-1185">Reference proteome</keyword>
<evidence type="ECO:0000256" key="4">
    <source>
        <dbReference type="ARBA" id="ARBA00012046"/>
    </source>
</evidence>
<evidence type="ECO:0000259" key="17">
    <source>
        <dbReference type="Pfam" id="PF02771"/>
    </source>
</evidence>
<dbReference type="AlphaFoldDB" id="A0A7I8VUF4"/>
<comment type="cofactor">
    <cofactor evidence="1 14">
        <name>FAD</name>
        <dbReference type="ChEBI" id="CHEBI:57692"/>
    </cofactor>
</comment>
<comment type="catalytic activity">
    <reaction evidence="11">
        <text>pentanoyl-CoA + oxidized [electron-transfer flavoprotein] + H(+) = (2E)-pentenoyl-CoA + reduced [electron-transfer flavoprotein]</text>
        <dbReference type="Rhea" id="RHEA:43456"/>
        <dbReference type="Rhea" id="RHEA-COMP:10685"/>
        <dbReference type="Rhea" id="RHEA-COMP:10686"/>
        <dbReference type="ChEBI" id="CHEBI:15378"/>
        <dbReference type="ChEBI" id="CHEBI:57389"/>
        <dbReference type="ChEBI" id="CHEBI:57692"/>
        <dbReference type="ChEBI" id="CHEBI:58307"/>
        <dbReference type="ChEBI" id="CHEBI:86160"/>
    </reaction>
    <physiologicalReaction direction="left-to-right" evidence="11">
        <dbReference type="Rhea" id="RHEA:43457"/>
    </physiologicalReaction>
</comment>
<name>A0A7I8VUF4_9ANNE</name>
<protein>
    <recommendedName>
        <fullName evidence="9">Short-chain specific acyl-CoA dehydrogenase, mitochondrial</fullName>
        <ecNumber evidence="4">1.3.8.1</ecNumber>
    </recommendedName>
    <alternativeName>
        <fullName evidence="8">Butyryl-CoA dehydrogenase</fullName>
    </alternativeName>
</protein>
<proteinExistence type="inferred from homology"/>
<dbReference type="InterPro" id="IPR009075">
    <property type="entry name" value="AcylCo_DH/oxidase_C"/>
</dbReference>
<dbReference type="OrthoDB" id="9988775at2759"/>
<evidence type="ECO:0000256" key="2">
    <source>
        <dbReference type="ARBA" id="ARBA00005198"/>
    </source>
</evidence>
<dbReference type="Pfam" id="PF00441">
    <property type="entry name" value="Acyl-CoA_dh_1"/>
    <property type="match status" value="1"/>
</dbReference>
<dbReference type="PROSITE" id="PS00072">
    <property type="entry name" value="ACYL_COA_DH_1"/>
    <property type="match status" value="1"/>
</dbReference>
<evidence type="ECO:0000256" key="11">
    <source>
        <dbReference type="ARBA" id="ARBA00048499"/>
    </source>
</evidence>
<evidence type="ECO:0000256" key="12">
    <source>
        <dbReference type="ARBA" id="ARBA00049192"/>
    </source>
</evidence>
<dbReference type="FunFam" id="1.10.540.10:FF:000002">
    <property type="entry name" value="Acyl-CoA dehydrogenase FadE19"/>
    <property type="match status" value="1"/>
</dbReference>
<organism evidence="18 19">
    <name type="scientific">Dimorphilus gyrociliatus</name>
    <dbReference type="NCBI Taxonomy" id="2664684"/>
    <lineage>
        <taxon>Eukaryota</taxon>
        <taxon>Metazoa</taxon>
        <taxon>Spiralia</taxon>
        <taxon>Lophotrochozoa</taxon>
        <taxon>Annelida</taxon>
        <taxon>Polychaeta</taxon>
        <taxon>Polychaeta incertae sedis</taxon>
        <taxon>Dinophilidae</taxon>
        <taxon>Dimorphilus</taxon>
    </lineage>
</organism>
<sequence>MAALIRKCVTTKSLNRVLGVKFIRHRTFYNDALLPETHRIFKNSLRELVNEEIAPLAAKADEEGKFPMENMRKLADLGVFGLVVPEEYGGSNIGTLAYAIAMEEISRGCATTGTAVTGQTSLFIKPLLNFGTREQIEEYITHYVKGDRIGSFCLSESDNGSDAGAAKTKATLKDDHWILEGTKTFVSHGTLPGDMIVMATSDKKLKHKGISAFIVSKQHESCIIGKLEKKLGIRGNPTVQIKFEETKIPKDRILGRQGYGFKIAMTTLDGGRIGVAGLALGIAQASLDCAIKYSTERKAFGIVLSNLQAIQLKLADMQSKIEASRLLTWNAAMLFDKGENITKEAAIAKLTASETATFCSHQAIQILGGIGYLQDMPAERYYRDSRITEIYEGTSEIQRLVIAANMMSTYNV</sequence>
<dbReference type="Pfam" id="PF02771">
    <property type="entry name" value="Acyl-CoA_dh_N"/>
    <property type="match status" value="1"/>
</dbReference>
<reference evidence="18 19" key="1">
    <citation type="submission" date="2020-08" db="EMBL/GenBank/DDBJ databases">
        <authorList>
            <person name="Hejnol A."/>
        </authorList>
    </citation>
    <scope>NUCLEOTIDE SEQUENCE [LARGE SCALE GENOMIC DNA]</scope>
</reference>
<evidence type="ECO:0000256" key="1">
    <source>
        <dbReference type="ARBA" id="ARBA00001974"/>
    </source>
</evidence>
<dbReference type="GO" id="GO:0033539">
    <property type="term" value="P:fatty acid beta-oxidation using acyl-CoA dehydrogenase"/>
    <property type="evidence" value="ECO:0007669"/>
    <property type="project" value="TreeGrafter"/>
</dbReference>
<dbReference type="GO" id="GO:0016937">
    <property type="term" value="F:short-chain fatty acyl-CoA dehydrogenase activity"/>
    <property type="evidence" value="ECO:0007669"/>
    <property type="project" value="UniProtKB-EC"/>
</dbReference>
<comment type="pathway">
    <text evidence="2">Lipid metabolism; mitochondrial fatty acid beta-oxidation.</text>
</comment>
<dbReference type="EMBL" id="CAJFCJ010000010">
    <property type="protein sequence ID" value="CAD5119340.1"/>
    <property type="molecule type" value="Genomic_DNA"/>
</dbReference>
<dbReference type="FunFam" id="1.20.140.10:FF:000004">
    <property type="entry name" value="Acyl-CoA dehydrogenase FadE25"/>
    <property type="match status" value="1"/>
</dbReference>
<comment type="similarity">
    <text evidence="3 14">Belongs to the acyl-CoA dehydrogenase family.</text>
</comment>
<feature type="domain" description="Acyl-CoA dehydrogenase/oxidase C-terminal" evidence="15">
    <location>
        <begin position="259"/>
        <end position="406"/>
    </location>
</feature>
<comment type="catalytic activity">
    <reaction evidence="12">
        <text>hexanoyl-CoA + oxidized [electron-transfer flavoprotein] + H(+) = (2E)-hexenoyl-CoA + reduced [electron-transfer flavoprotein]</text>
        <dbReference type="Rhea" id="RHEA:43464"/>
        <dbReference type="Rhea" id="RHEA-COMP:10685"/>
        <dbReference type="Rhea" id="RHEA-COMP:10686"/>
        <dbReference type="ChEBI" id="CHEBI:15378"/>
        <dbReference type="ChEBI" id="CHEBI:57692"/>
        <dbReference type="ChEBI" id="CHEBI:58307"/>
        <dbReference type="ChEBI" id="CHEBI:62077"/>
        <dbReference type="ChEBI" id="CHEBI:62620"/>
    </reaction>
    <physiologicalReaction direction="left-to-right" evidence="12">
        <dbReference type="Rhea" id="RHEA:43465"/>
    </physiologicalReaction>
</comment>
<feature type="domain" description="Acyl-CoA dehydrogenase/oxidase N-terminal" evidence="17">
    <location>
        <begin position="36"/>
        <end position="147"/>
    </location>
</feature>
<dbReference type="Gene3D" id="2.40.110.10">
    <property type="entry name" value="Butyryl-CoA Dehydrogenase, subunit A, domain 2"/>
    <property type="match status" value="1"/>
</dbReference>